<evidence type="ECO:0000259" key="2">
    <source>
        <dbReference type="Pfam" id="PF01370"/>
    </source>
</evidence>
<dbReference type="AlphaFoldDB" id="Q022V6"/>
<accession>Q022V6</accession>
<feature type="domain" description="NAD-dependent epimerase/dehydratase" evidence="2">
    <location>
        <begin position="329"/>
        <end position="588"/>
    </location>
</feature>
<dbReference type="InterPro" id="IPR001509">
    <property type="entry name" value="Epimerase_deHydtase"/>
</dbReference>
<sequence>MKHPSKNGSCKTRKPLLGIVEWFRPGEYERVEEVLRDLRALGVRELRTGIRWSDWYASEGDGWYAWLLPRLAQDVNLLPCFLYTPAPLGIVPKFSSPPRTPKAYADFIDLMITRFGRYFDWIEFWNQPNNLTEWDTRIDPDWQMFCEMIGCAAYWARSRGKKTVLPGTWPIDLDWLELMHERGVLAYIDAVGVHGFPGASEFAWRGWETEIGEVRARLASFGAKPQLWITQTGYSTWRGEERAQVTAFAEAAHAPVERVYWQSATDRDPSLSNGESFQSDERQYHLGLKRVDGTPKLLFQLWSEGGLEAVREGVRSTARSAARRRGHTLITGGAGFIGTNLADRLLTAGRNVLIYDDLSRSGSERNVAWLRESHGERLNVEIADIRNRQSLRTAVREADQVFHFAAQVAVTSSLVDPLHDFEVNVGGTVNLLEEIRRLDNPPPLLFTSTNKVYGGLPDLALEKSSARYQPLDAALRTGISEERPLDFHSPYGCSKGAADQYVRDYARTFGLPAVVFRMSCIYGLHQMGNEDQGWVAHFLIRALEGKPITLFGDGMQVRDILFVDDLVDAFLLAQANIHTLAGQAFNIGGGLGNTISLLELLELIERFRDEKPIVRLKPARPSDQRYYVSDTRKFKAATGWAPKVTAREGVERLFQWLAESRGLPVPNELLGKGAFHALLAC</sequence>
<dbReference type="Gene3D" id="3.40.50.720">
    <property type="entry name" value="NAD(P)-binding Rossmann-like Domain"/>
    <property type="match status" value="1"/>
</dbReference>
<dbReference type="eggNOG" id="COG0451">
    <property type="taxonomic scope" value="Bacteria"/>
</dbReference>
<dbReference type="SUPFAM" id="SSF51445">
    <property type="entry name" value="(Trans)glycosidases"/>
    <property type="match status" value="1"/>
</dbReference>
<gene>
    <name evidence="3" type="ordered locus">Acid_3011</name>
</gene>
<dbReference type="EMBL" id="CP000473">
    <property type="protein sequence ID" value="ABJ83994.1"/>
    <property type="molecule type" value="Genomic_DNA"/>
</dbReference>
<dbReference type="SUPFAM" id="SSF51735">
    <property type="entry name" value="NAD(P)-binding Rossmann-fold domains"/>
    <property type="match status" value="1"/>
</dbReference>
<comment type="similarity">
    <text evidence="1">Belongs to the NAD(P)-dependent epimerase/dehydratase family.</text>
</comment>
<dbReference type="KEGG" id="sus:Acid_3011"/>
<evidence type="ECO:0000256" key="1">
    <source>
        <dbReference type="ARBA" id="ARBA00007637"/>
    </source>
</evidence>
<protein>
    <submittedName>
        <fullName evidence="3">NAD-dependent epimerase/dehydratase</fullName>
    </submittedName>
</protein>
<dbReference type="STRING" id="234267.Acid_3011"/>
<evidence type="ECO:0000313" key="3">
    <source>
        <dbReference type="EMBL" id="ABJ83994.1"/>
    </source>
</evidence>
<proteinExistence type="inferred from homology"/>
<dbReference type="InterPro" id="IPR017853">
    <property type="entry name" value="GH"/>
</dbReference>
<dbReference type="HOGENOM" id="CLU_409308_0_0_0"/>
<dbReference type="InParanoid" id="Q022V6"/>
<dbReference type="Pfam" id="PF01370">
    <property type="entry name" value="Epimerase"/>
    <property type="match status" value="1"/>
</dbReference>
<organism evidence="3">
    <name type="scientific">Solibacter usitatus (strain Ellin6076)</name>
    <dbReference type="NCBI Taxonomy" id="234267"/>
    <lineage>
        <taxon>Bacteria</taxon>
        <taxon>Pseudomonadati</taxon>
        <taxon>Acidobacteriota</taxon>
        <taxon>Terriglobia</taxon>
        <taxon>Bryobacterales</taxon>
        <taxon>Solibacteraceae</taxon>
        <taxon>Candidatus Solibacter</taxon>
    </lineage>
</organism>
<name>Q022V6_SOLUE</name>
<reference evidence="3" key="1">
    <citation type="submission" date="2006-10" db="EMBL/GenBank/DDBJ databases">
        <title>Complete sequence of Solibacter usitatus Ellin6076.</title>
        <authorList>
            <consortium name="US DOE Joint Genome Institute"/>
            <person name="Copeland A."/>
            <person name="Lucas S."/>
            <person name="Lapidus A."/>
            <person name="Barry K."/>
            <person name="Detter J.C."/>
            <person name="Glavina del Rio T."/>
            <person name="Hammon N."/>
            <person name="Israni S."/>
            <person name="Dalin E."/>
            <person name="Tice H."/>
            <person name="Pitluck S."/>
            <person name="Thompson L.S."/>
            <person name="Brettin T."/>
            <person name="Bruce D."/>
            <person name="Han C."/>
            <person name="Tapia R."/>
            <person name="Gilna P."/>
            <person name="Schmutz J."/>
            <person name="Larimer F."/>
            <person name="Land M."/>
            <person name="Hauser L."/>
            <person name="Kyrpides N."/>
            <person name="Mikhailova N."/>
            <person name="Janssen P.H."/>
            <person name="Kuske C.R."/>
            <person name="Richardson P."/>
        </authorList>
    </citation>
    <scope>NUCLEOTIDE SEQUENCE</scope>
    <source>
        <strain evidence="3">Ellin6076</strain>
    </source>
</reference>
<dbReference type="InterPro" id="IPR036291">
    <property type="entry name" value="NAD(P)-bd_dom_sf"/>
</dbReference>
<dbReference type="OrthoDB" id="9779902at2"/>
<dbReference type="PANTHER" id="PTHR43000">
    <property type="entry name" value="DTDP-D-GLUCOSE 4,6-DEHYDRATASE-RELATED"/>
    <property type="match status" value="1"/>
</dbReference>